<gene>
    <name evidence="1" type="ORF">IWX90DRAFT_415757</name>
</gene>
<dbReference type="PANTHER" id="PTHR43844">
    <property type="entry name" value="METHIONINE SYNTHASE"/>
    <property type="match status" value="1"/>
</dbReference>
<dbReference type="PANTHER" id="PTHR43844:SF2">
    <property type="entry name" value="SYNTHASE, VITAMIN-B12 INDEPENDENT, PUTATIVE (AFU_ORTHOLOGUE AFUA_3G12060)-RELATED"/>
    <property type="match status" value="1"/>
</dbReference>
<dbReference type="EMBL" id="JBBWUH010000006">
    <property type="protein sequence ID" value="KAK8163942.1"/>
    <property type="molecule type" value="Genomic_DNA"/>
</dbReference>
<proteinExistence type="predicted"/>
<dbReference type="InterPro" id="IPR038071">
    <property type="entry name" value="UROD/MetE-like_sf"/>
</dbReference>
<dbReference type="Gene3D" id="3.20.20.210">
    <property type="match status" value="1"/>
</dbReference>
<comment type="caution">
    <text evidence="1">The sequence shown here is derived from an EMBL/GenBank/DDBJ whole genome shotgun (WGS) entry which is preliminary data.</text>
</comment>
<organism evidence="1 2">
    <name type="scientific">Phyllosticta citrichinensis</name>
    <dbReference type="NCBI Taxonomy" id="1130410"/>
    <lineage>
        <taxon>Eukaryota</taxon>
        <taxon>Fungi</taxon>
        <taxon>Dikarya</taxon>
        <taxon>Ascomycota</taxon>
        <taxon>Pezizomycotina</taxon>
        <taxon>Dothideomycetes</taxon>
        <taxon>Dothideomycetes incertae sedis</taxon>
        <taxon>Botryosphaeriales</taxon>
        <taxon>Phyllostictaceae</taxon>
        <taxon>Phyllosticta</taxon>
    </lineage>
</organism>
<evidence type="ECO:0000313" key="1">
    <source>
        <dbReference type="EMBL" id="KAK8163942.1"/>
    </source>
</evidence>
<dbReference type="SUPFAM" id="SSF51726">
    <property type="entry name" value="UROD/MetE-like"/>
    <property type="match status" value="1"/>
</dbReference>
<name>A0ABR1XQI2_9PEZI</name>
<dbReference type="Proteomes" id="UP001456524">
    <property type="component" value="Unassembled WGS sequence"/>
</dbReference>
<protein>
    <recommendedName>
        <fullName evidence="3">Methionine synthase</fullName>
    </recommendedName>
</protein>
<sequence>MGIPTESVGSLPRPKFLQDIIAQYERGEASQAELLMAQEKAAAESVHRMQETGQELVTDGEQRASSFATYPIIDTLGGKGLGPNLAPDGQFFAYFDDGHHRQLPRLVSGPFKYRTYAYQYLEKSKSLAKRSSMKQAVIAPSMLYLLYPLEGEIEGYPKDEFVTDLLNECEKDIRGCFAAGAKRVSIDFTEGRLTAKKDPRNPWTNASLLQTFIDLNNAVLARFSPEERQNIGVHTCPGGDCDSVHSAEVPYHELLPSLFQIDAGYFLIQCASEKDKEKVYQEIGQHIRKDAKGVKQVAFVGVVNPLNPKVETPEEICDQLIAASKYIPVDQLGASEWPSNVMIKQDTDIPPKADDCGFSPFSIDLKPKHGSPDVARDIAFEKIANRVKGVKLVSEKLGV</sequence>
<accession>A0ABR1XQI2</accession>
<keyword evidence="2" id="KW-1185">Reference proteome</keyword>
<evidence type="ECO:0008006" key="3">
    <source>
        <dbReference type="Google" id="ProtNLM"/>
    </source>
</evidence>
<reference evidence="1 2" key="1">
    <citation type="journal article" date="2022" name="G3 (Bethesda)">
        <title>Enemy or ally: a genomic approach to elucidate the lifestyle of Phyllosticta citrichinaensis.</title>
        <authorList>
            <person name="Buijs V.A."/>
            <person name="Groenewald J.Z."/>
            <person name="Haridas S."/>
            <person name="LaButti K.M."/>
            <person name="Lipzen A."/>
            <person name="Martin F.M."/>
            <person name="Barry K."/>
            <person name="Grigoriev I.V."/>
            <person name="Crous P.W."/>
            <person name="Seidl M.F."/>
        </authorList>
    </citation>
    <scope>NUCLEOTIDE SEQUENCE [LARGE SCALE GENOMIC DNA]</scope>
    <source>
        <strain evidence="1 2">CBS 129764</strain>
    </source>
</reference>
<evidence type="ECO:0000313" key="2">
    <source>
        <dbReference type="Proteomes" id="UP001456524"/>
    </source>
</evidence>